<proteinExistence type="predicted"/>
<evidence type="ECO:0000313" key="2">
    <source>
        <dbReference type="EMBL" id="KAJ7383710.1"/>
    </source>
</evidence>
<sequence>MFCSFCGESCVADALFCHKCGKKISAGKKDDSPGSSGIQQTLVKAPEQLLSFAALRSRKEEERAKHFKPSSKKFKTGPEKPEKEAKINIGVLAMKDGNLSVKRRGVTLPLSVSPNINSEDLLKIESALSSTSFLSVQLIGQRSIVTKNNLSVTKFFFIKPSMVS</sequence>
<name>A0A9W9ZLX0_9CNID</name>
<feature type="compositionally biased region" description="Basic residues" evidence="1">
    <location>
        <begin position="65"/>
        <end position="75"/>
    </location>
</feature>
<reference evidence="2" key="1">
    <citation type="submission" date="2023-01" db="EMBL/GenBank/DDBJ databases">
        <title>Genome assembly of the deep-sea coral Lophelia pertusa.</title>
        <authorList>
            <person name="Herrera S."/>
            <person name="Cordes E."/>
        </authorList>
    </citation>
    <scope>NUCLEOTIDE SEQUENCE</scope>
    <source>
        <strain evidence="2">USNM1676648</strain>
        <tissue evidence="2">Polyp</tissue>
    </source>
</reference>
<dbReference type="AlphaFoldDB" id="A0A9W9ZLX0"/>
<organism evidence="2 3">
    <name type="scientific">Desmophyllum pertusum</name>
    <dbReference type="NCBI Taxonomy" id="174260"/>
    <lineage>
        <taxon>Eukaryota</taxon>
        <taxon>Metazoa</taxon>
        <taxon>Cnidaria</taxon>
        <taxon>Anthozoa</taxon>
        <taxon>Hexacorallia</taxon>
        <taxon>Scleractinia</taxon>
        <taxon>Caryophylliina</taxon>
        <taxon>Caryophylliidae</taxon>
        <taxon>Desmophyllum</taxon>
    </lineage>
</organism>
<comment type="caution">
    <text evidence="2">The sequence shown here is derived from an EMBL/GenBank/DDBJ whole genome shotgun (WGS) entry which is preliminary data.</text>
</comment>
<evidence type="ECO:0000313" key="3">
    <source>
        <dbReference type="Proteomes" id="UP001163046"/>
    </source>
</evidence>
<accession>A0A9W9ZLX0</accession>
<gene>
    <name evidence="2" type="ORF">OS493_026240</name>
</gene>
<protein>
    <recommendedName>
        <fullName evidence="4">Zinc-ribbon domain-containing protein</fullName>
    </recommendedName>
</protein>
<evidence type="ECO:0008006" key="4">
    <source>
        <dbReference type="Google" id="ProtNLM"/>
    </source>
</evidence>
<feature type="region of interest" description="Disordered" evidence="1">
    <location>
        <begin position="60"/>
        <end position="82"/>
    </location>
</feature>
<keyword evidence="3" id="KW-1185">Reference proteome</keyword>
<dbReference type="Proteomes" id="UP001163046">
    <property type="component" value="Unassembled WGS sequence"/>
</dbReference>
<dbReference type="EMBL" id="MU825895">
    <property type="protein sequence ID" value="KAJ7383710.1"/>
    <property type="molecule type" value="Genomic_DNA"/>
</dbReference>
<evidence type="ECO:0000256" key="1">
    <source>
        <dbReference type="SAM" id="MobiDB-lite"/>
    </source>
</evidence>
<dbReference type="OrthoDB" id="5983847at2759"/>